<dbReference type="EMBL" id="SDMK01000003">
    <property type="protein sequence ID" value="RXS94379.1"/>
    <property type="molecule type" value="Genomic_DNA"/>
</dbReference>
<dbReference type="AlphaFoldDB" id="A0A4Q1SBI9"/>
<keyword evidence="1" id="KW-0472">Membrane</keyword>
<evidence type="ECO:0008006" key="4">
    <source>
        <dbReference type="Google" id="ProtNLM"/>
    </source>
</evidence>
<evidence type="ECO:0000313" key="3">
    <source>
        <dbReference type="Proteomes" id="UP000290253"/>
    </source>
</evidence>
<feature type="transmembrane region" description="Helical" evidence="1">
    <location>
        <begin position="12"/>
        <end position="31"/>
    </location>
</feature>
<protein>
    <recommendedName>
        <fullName evidence="4">DUF4352 domain-containing protein</fullName>
    </recommendedName>
</protein>
<keyword evidence="1" id="KW-1133">Transmembrane helix</keyword>
<keyword evidence="3" id="KW-1185">Reference proteome</keyword>
<dbReference type="RefSeq" id="WP_129209117.1">
    <property type="nucleotide sequence ID" value="NZ_BMGU01000005.1"/>
</dbReference>
<organism evidence="2 3">
    <name type="scientific">Silvibacterium dinghuense</name>
    <dbReference type="NCBI Taxonomy" id="1560006"/>
    <lineage>
        <taxon>Bacteria</taxon>
        <taxon>Pseudomonadati</taxon>
        <taxon>Acidobacteriota</taxon>
        <taxon>Terriglobia</taxon>
        <taxon>Terriglobales</taxon>
        <taxon>Acidobacteriaceae</taxon>
        <taxon>Silvibacterium</taxon>
    </lineage>
</organism>
<gene>
    <name evidence="2" type="ORF">ESZ00_14975</name>
</gene>
<sequence>MAEDSSTGRSLFIVIAAFVLVSLAIGAYAYFNRTAPASSGEVLSLNLYPIHRDLSTPGSVNGLGGQADLYDEMLIFADVRIRNLAKTPLILDDMWATVDLGDSEQRSTAVSQSDFDKVFLAYPDAHAFHKDPMPRNLSLAPGEQHEGLMIFHYEIPKAQWDARKSMDLHISFKNQNDLVIPAPAPTAK</sequence>
<accession>A0A4Q1SBI9</accession>
<reference evidence="2 3" key="1">
    <citation type="journal article" date="2016" name="Int. J. Syst. Evol. Microbiol.">
        <title>Acidipila dinghuensis sp. nov., an acidobacterium isolated from forest soil.</title>
        <authorList>
            <person name="Jiang Y.W."/>
            <person name="Wang J."/>
            <person name="Chen M.H."/>
            <person name="Lv Y.Y."/>
            <person name="Qiu L.H."/>
        </authorList>
    </citation>
    <scope>NUCLEOTIDE SEQUENCE [LARGE SCALE GENOMIC DNA]</scope>
    <source>
        <strain evidence="2 3">DHOF10</strain>
    </source>
</reference>
<name>A0A4Q1SBI9_9BACT</name>
<dbReference type="Proteomes" id="UP000290253">
    <property type="component" value="Unassembled WGS sequence"/>
</dbReference>
<evidence type="ECO:0000313" key="2">
    <source>
        <dbReference type="EMBL" id="RXS94379.1"/>
    </source>
</evidence>
<proteinExistence type="predicted"/>
<keyword evidence="1" id="KW-0812">Transmembrane</keyword>
<evidence type="ECO:0000256" key="1">
    <source>
        <dbReference type="SAM" id="Phobius"/>
    </source>
</evidence>
<comment type="caution">
    <text evidence="2">The sequence shown here is derived from an EMBL/GenBank/DDBJ whole genome shotgun (WGS) entry which is preliminary data.</text>
</comment>
<dbReference type="OrthoDB" id="119094at2"/>